<keyword evidence="1" id="KW-0812">Transmembrane</keyword>
<dbReference type="EMBL" id="HE573024">
    <property type="protein sequence ID" value="CCC49621.1"/>
    <property type="molecule type" value="Genomic_DNA"/>
</dbReference>
<feature type="transmembrane region" description="Helical" evidence="1">
    <location>
        <begin position="94"/>
        <end position="116"/>
    </location>
</feature>
<organism evidence="2">
    <name type="scientific">Trypanosoma vivax (strain Y486)</name>
    <dbReference type="NCBI Taxonomy" id="1055687"/>
    <lineage>
        <taxon>Eukaryota</taxon>
        <taxon>Discoba</taxon>
        <taxon>Euglenozoa</taxon>
        <taxon>Kinetoplastea</taxon>
        <taxon>Metakinetoplastina</taxon>
        <taxon>Trypanosomatida</taxon>
        <taxon>Trypanosomatidae</taxon>
        <taxon>Trypanosoma</taxon>
        <taxon>Duttonella</taxon>
    </lineage>
</organism>
<reference evidence="2" key="1">
    <citation type="journal article" date="2012" name="Proc. Natl. Acad. Sci. U.S.A.">
        <title>Antigenic diversity is generated by distinct evolutionary mechanisms in African trypanosome species.</title>
        <authorList>
            <person name="Jackson A.P."/>
            <person name="Berry A."/>
            <person name="Aslett M."/>
            <person name="Allison H.C."/>
            <person name="Burton P."/>
            <person name="Vavrova-Anderson J."/>
            <person name="Brown R."/>
            <person name="Browne H."/>
            <person name="Corton N."/>
            <person name="Hauser H."/>
            <person name="Gamble J."/>
            <person name="Gilderthorp R."/>
            <person name="Marcello L."/>
            <person name="McQuillan J."/>
            <person name="Otto T.D."/>
            <person name="Quail M.A."/>
            <person name="Sanders M.J."/>
            <person name="van Tonder A."/>
            <person name="Ginger M.L."/>
            <person name="Field M.C."/>
            <person name="Barry J.D."/>
            <person name="Hertz-Fowler C."/>
            <person name="Berriman M."/>
        </authorList>
    </citation>
    <scope>NUCLEOTIDE SEQUENCE</scope>
    <source>
        <strain evidence="2">Y486</strain>
    </source>
</reference>
<keyword evidence="1" id="KW-1133">Transmembrane helix</keyword>
<protein>
    <submittedName>
        <fullName evidence="2">Uncharacterized protein</fullName>
    </submittedName>
</protein>
<name>G0U0M2_TRYVY</name>
<proteinExistence type="predicted"/>
<evidence type="ECO:0000256" key="1">
    <source>
        <dbReference type="SAM" id="Phobius"/>
    </source>
</evidence>
<gene>
    <name evidence="2" type="ORF">TVY486_0802300</name>
</gene>
<feature type="transmembrane region" description="Helical" evidence="1">
    <location>
        <begin position="62"/>
        <end position="82"/>
    </location>
</feature>
<evidence type="ECO:0000313" key="2">
    <source>
        <dbReference type="EMBL" id="CCC49621.1"/>
    </source>
</evidence>
<keyword evidence="1" id="KW-0472">Membrane</keyword>
<accession>G0U0M2</accession>
<dbReference type="AlphaFoldDB" id="G0U0M2"/>
<sequence length="154" mass="17613">MRARNVAVEFHGRGVTRAREWMRTGTLLFPLARAKRDRIFRFGVSLSSVVTTFPRLNQIVGVVEHAITLLFNGATFINFIPFSTSNRLSSIRATMVATFFQIPFYLVVPFASWHLWAFRSQALPSPESLFRMHAHARKWGIEGEQSSVDDQVQE</sequence>